<dbReference type="Pfam" id="PF12862">
    <property type="entry name" value="ANAPC5"/>
    <property type="match status" value="3"/>
</dbReference>
<evidence type="ECO:0000259" key="2">
    <source>
        <dbReference type="Pfam" id="PF12862"/>
    </source>
</evidence>
<dbReference type="SUPFAM" id="SSF48452">
    <property type="entry name" value="TPR-like"/>
    <property type="match status" value="2"/>
</dbReference>
<keyword evidence="4" id="KW-1185">Reference proteome</keyword>
<feature type="region of interest" description="Disordered" evidence="1">
    <location>
        <begin position="262"/>
        <end position="285"/>
    </location>
</feature>
<reference evidence="3" key="2">
    <citation type="journal article" date="2019" name="IMA Fungus">
        <title>Genome sequencing and comparison of five Tilletia species to identify candidate genes for the detection of regulated species infecting wheat.</title>
        <authorList>
            <person name="Nguyen H.D.T."/>
            <person name="Sultana T."/>
            <person name="Kesanakurti P."/>
            <person name="Hambleton S."/>
        </authorList>
    </citation>
    <scope>NUCLEOTIDE SEQUENCE</scope>
    <source>
        <strain evidence="3">DAOMC 236416</strain>
    </source>
</reference>
<feature type="region of interest" description="Disordered" evidence="1">
    <location>
        <begin position="298"/>
        <end position="322"/>
    </location>
</feature>
<dbReference type="Gene3D" id="1.25.40.10">
    <property type="entry name" value="Tetratricopeptide repeat domain"/>
    <property type="match status" value="2"/>
</dbReference>
<feature type="domain" description="Anaphase-promoting complex subunit 5" evidence="2">
    <location>
        <begin position="472"/>
        <end position="514"/>
    </location>
</feature>
<name>A0A177TJ61_9BASI</name>
<evidence type="ECO:0000313" key="4">
    <source>
        <dbReference type="Proteomes" id="UP000077521"/>
    </source>
</evidence>
<comment type="caution">
    <text evidence="3">The sequence shown here is derived from an EMBL/GenBank/DDBJ whole genome shotgun (WGS) entry which is preliminary data.</text>
</comment>
<dbReference type="InterPro" id="IPR011990">
    <property type="entry name" value="TPR-like_helical_dom_sf"/>
</dbReference>
<proteinExistence type="predicted"/>
<reference evidence="3" key="1">
    <citation type="submission" date="2016-04" db="EMBL/GenBank/DDBJ databases">
        <authorList>
            <person name="Nguyen H.D."/>
            <person name="Samba Siva P."/>
            <person name="Cullis J."/>
            <person name="Levesque C.A."/>
            <person name="Hambleton S."/>
        </authorList>
    </citation>
    <scope>NUCLEOTIDE SEQUENCE</scope>
    <source>
        <strain evidence="3">DAOMC 236416</strain>
    </source>
</reference>
<feature type="region of interest" description="Disordered" evidence="1">
    <location>
        <begin position="1"/>
        <end position="24"/>
    </location>
</feature>
<dbReference type="InterPro" id="IPR026000">
    <property type="entry name" value="Apc5_dom"/>
</dbReference>
<dbReference type="PANTHER" id="PTHR19959:SF119">
    <property type="entry name" value="FUNGAL LIPASE-LIKE DOMAIN-CONTAINING PROTEIN"/>
    <property type="match status" value="1"/>
</dbReference>
<evidence type="ECO:0000256" key="1">
    <source>
        <dbReference type="SAM" id="MobiDB-lite"/>
    </source>
</evidence>
<accession>A0A177TJ61</accession>
<feature type="compositionally biased region" description="Acidic residues" evidence="1">
    <location>
        <begin position="301"/>
        <end position="315"/>
    </location>
</feature>
<feature type="domain" description="Anaphase-promoting complex subunit 5" evidence="2">
    <location>
        <begin position="384"/>
        <end position="418"/>
    </location>
</feature>
<protein>
    <recommendedName>
        <fullName evidence="2">Anaphase-promoting complex subunit 5 domain-containing protein</fullName>
    </recommendedName>
</protein>
<evidence type="ECO:0000313" key="3">
    <source>
        <dbReference type="EMBL" id="KAE8241383.1"/>
    </source>
</evidence>
<dbReference type="EMBL" id="LWDF02000922">
    <property type="protein sequence ID" value="KAE8241383.1"/>
    <property type="molecule type" value="Genomic_DNA"/>
</dbReference>
<dbReference type="Proteomes" id="UP000077521">
    <property type="component" value="Unassembled WGS sequence"/>
</dbReference>
<dbReference type="AlphaFoldDB" id="A0A177TJ61"/>
<feature type="domain" description="Anaphase-promoting complex subunit 5" evidence="2">
    <location>
        <begin position="521"/>
        <end position="557"/>
    </location>
</feature>
<gene>
    <name evidence="3" type="ORF">A4X13_0g7441</name>
</gene>
<sequence length="734" mass="81316">MSSTSAEASAYSPSQSDRSTQTARQANANVVSKLTVQAGMNAFEPAIAIFNKLSDLCAAAGPFLKHALRGTTKFIRVIEGLQGNRELHADYIEKALKVYERFVEGAKFAKRAIRPGTVAAFMLEVLLKHITATREEIKEYSQLSAIDKLGERDDIKNFMESRTTWLDRTLANMTVQKISGLVLGSDLAFGQTSSPKLVLQASASVMAVGQDGIDSGGPEEARPIEELCGEHIDQALGQILTEIKASSALRDDETGKWYPAVQTSASNSQGGLARRSTTHRQEQFRRHRQNLRDLFLKDGNPEEAEPSSSDAEQEDGNPKLSASNLVGRLRKCSIFDPNGTAMGVLQPLVDGLEELDLLKQEVTILQIIAALFRGKFASNGRLRNRISLAWALLHLSSLLHSVARREEALAAAEEATSTIEAIIHIKPESKQYLAASFKMTAICKFEAGDFNGAIDIAEQALHEYRSLHGARPHDFKGHLADMLLSYSTILIKGAKQEKAISAVEESVRLYRASQTTRPRESRAGLAITLYHHSLLLNEVGRKAEAVQAIEEAAAIQRVLQEARPAEFKADYARTLSQYAVQLFRAGKHGKGFEAIKECLEIRRILHRERPKNHKTDLAWTLSYYSVQLGHRGRHKDAIIAIEESLMLRRSLYAMRPGNSDSELARTLATYANHLSKGGRHEDALKAIEESVGMYQSLIAEQPTVHGEALSKARKQHLMLLQRVRPAAQSHWRRR</sequence>
<organism evidence="3 4">
    <name type="scientific">Tilletia indica</name>
    <dbReference type="NCBI Taxonomy" id="43049"/>
    <lineage>
        <taxon>Eukaryota</taxon>
        <taxon>Fungi</taxon>
        <taxon>Dikarya</taxon>
        <taxon>Basidiomycota</taxon>
        <taxon>Ustilaginomycotina</taxon>
        <taxon>Exobasidiomycetes</taxon>
        <taxon>Tilletiales</taxon>
        <taxon>Tilletiaceae</taxon>
        <taxon>Tilletia</taxon>
    </lineage>
</organism>
<dbReference type="PANTHER" id="PTHR19959">
    <property type="entry name" value="KINESIN LIGHT CHAIN"/>
    <property type="match status" value="1"/>
</dbReference>